<accession>A0ABR2UVB0</accession>
<protein>
    <recommendedName>
        <fullName evidence="3">Cytidyltransferase-like domain-containing protein</fullName>
    </recommendedName>
</protein>
<reference evidence="1 2" key="1">
    <citation type="journal article" date="2024" name="J. Plant Pathol.">
        <title>Sequence and assembly of the genome of Seiridium unicorne, isolate CBS 538.82, causal agent of cypress canker disease.</title>
        <authorList>
            <person name="Scali E."/>
            <person name="Rocca G.D."/>
            <person name="Danti R."/>
            <person name="Garbelotto M."/>
            <person name="Barberini S."/>
            <person name="Baroncelli R."/>
            <person name="Emiliani G."/>
        </authorList>
    </citation>
    <scope>NUCLEOTIDE SEQUENCE [LARGE SCALE GENOMIC DNA]</scope>
    <source>
        <strain evidence="1 2">BM-138-508</strain>
    </source>
</reference>
<evidence type="ECO:0008006" key="3">
    <source>
        <dbReference type="Google" id="ProtNLM"/>
    </source>
</evidence>
<name>A0ABR2UVB0_9PEZI</name>
<proteinExistence type="predicted"/>
<sequence length="380" mass="43255">MSTNSEKRICDALYEFWSQRASKALLDKWFKTWFTIASQPELKPALEGVPNLLLYYGASFNPPHQAHGRTIKIIYDASVYIAQHLNMHLVGVLVGCSSDKDIVRKTREQNEKHGVHVQPISSDNRLEIWNQGILEEHLGCAIVTRMKDWEEFWDFADYIDAIPKAGRDQLASETRGDGNIWEHGRYAFRLARVQKIDDGKQGHNLVFEDSKEEVKSLELKEIPTFQPLYYRDTPGSGQESRPKGDARLAMDLTIMTDVGGQGANWMPAGCKEPRKLHRYSQWIEVYTSQTGEGPIKSIWTCELDFAGQKHRVYYVHTGAASSDDIDSLEAWPIINNRQLSDAEKIKILRTKGYYSAEGMLPQKLMFVPASENSTETPRTA</sequence>
<organism evidence="1 2">
    <name type="scientific">Seiridium unicorne</name>
    <dbReference type="NCBI Taxonomy" id="138068"/>
    <lineage>
        <taxon>Eukaryota</taxon>
        <taxon>Fungi</taxon>
        <taxon>Dikarya</taxon>
        <taxon>Ascomycota</taxon>
        <taxon>Pezizomycotina</taxon>
        <taxon>Sordariomycetes</taxon>
        <taxon>Xylariomycetidae</taxon>
        <taxon>Amphisphaeriales</taxon>
        <taxon>Sporocadaceae</taxon>
        <taxon>Seiridium</taxon>
    </lineage>
</organism>
<evidence type="ECO:0000313" key="2">
    <source>
        <dbReference type="Proteomes" id="UP001408356"/>
    </source>
</evidence>
<comment type="caution">
    <text evidence="1">The sequence shown here is derived from an EMBL/GenBank/DDBJ whole genome shotgun (WGS) entry which is preliminary data.</text>
</comment>
<dbReference type="Proteomes" id="UP001408356">
    <property type="component" value="Unassembled WGS sequence"/>
</dbReference>
<gene>
    <name evidence="1" type="ORF">SUNI508_07881</name>
</gene>
<dbReference type="EMBL" id="JARVKF010000363">
    <property type="protein sequence ID" value="KAK9418624.1"/>
    <property type="molecule type" value="Genomic_DNA"/>
</dbReference>
<evidence type="ECO:0000313" key="1">
    <source>
        <dbReference type="EMBL" id="KAK9418624.1"/>
    </source>
</evidence>
<keyword evidence="2" id="KW-1185">Reference proteome</keyword>